<organism evidence="1 2">
    <name type="scientific">Brotaphodocola catenula</name>
    <dbReference type="NCBI Taxonomy" id="2885361"/>
    <lineage>
        <taxon>Bacteria</taxon>
        <taxon>Bacillati</taxon>
        <taxon>Bacillota</taxon>
        <taxon>Clostridia</taxon>
        <taxon>Lachnospirales</taxon>
        <taxon>Lachnospiraceae</taxon>
        <taxon>Brotaphodocola</taxon>
    </lineage>
</organism>
<dbReference type="EMBL" id="JAJEPU010000028">
    <property type="protein sequence ID" value="MCC2165204.1"/>
    <property type="molecule type" value="Genomic_DNA"/>
</dbReference>
<proteinExistence type="predicted"/>
<sequence length="92" mass="10891">MTKHIPKISIIVPVYNAEQYLEWLYGALNKENAKLAVCKFAQIDETAEPTFELFWESPKIERDCFLLTTARLYHHFKLLQKRAATQQKYLLM</sequence>
<comment type="caution">
    <text evidence="1">The sequence shown here is derived from an EMBL/GenBank/DDBJ whole genome shotgun (WGS) entry which is preliminary data.</text>
</comment>
<reference evidence="1" key="1">
    <citation type="submission" date="2021-10" db="EMBL/GenBank/DDBJ databases">
        <title>Anaerobic single-cell dispensing facilitates the cultivation of human gut bacteria.</title>
        <authorList>
            <person name="Afrizal A."/>
        </authorList>
    </citation>
    <scope>NUCLEOTIDE SEQUENCE</scope>
    <source>
        <strain evidence="1">CLA-AA-H274</strain>
    </source>
</reference>
<dbReference type="RefSeq" id="WP_308451572.1">
    <property type="nucleotide sequence ID" value="NZ_JAJEPU010000028.1"/>
</dbReference>
<dbReference type="AlphaFoldDB" id="A0AAE3ASM2"/>
<gene>
    <name evidence="1" type="ORF">LKD32_10010</name>
</gene>
<accession>A0AAE3ASM2</accession>
<keyword evidence="2" id="KW-1185">Reference proteome</keyword>
<protein>
    <recommendedName>
        <fullName evidence="3">Glycosyltransferase</fullName>
    </recommendedName>
</protein>
<evidence type="ECO:0000313" key="1">
    <source>
        <dbReference type="EMBL" id="MCC2165204.1"/>
    </source>
</evidence>
<evidence type="ECO:0000313" key="2">
    <source>
        <dbReference type="Proteomes" id="UP001198962"/>
    </source>
</evidence>
<evidence type="ECO:0008006" key="3">
    <source>
        <dbReference type="Google" id="ProtNLM"/>
    </source>
</evidence>
<name>A0AAE3ASM2_9FIRM</name>
<dbReference type="Proteomes" id="UP001198962">
    <property type="component" value="Unassembled WGS sequence"/>
</dbReference>